<evidence type="ECO:0000313" key="8">
    <source>
        <dbReference type="EMBL" id="RXG83868.1"/>
    </source>
</evidence>
<keyword evidence="4 5" id="KW-0274">FAD</keyword>
<keyword evidence="3 5" id="KW-0285">Flavoprotein</keyword>
<dbReference type="InterPro" id="IPR000172">
    <property type="entry name" value="GMC_OxRdtase_N"/>
</dbReference>
<comment type="similarity">
    <text evidence="2 5">Belongs to the GMC oxidoreductase family.</text>
</comment>
<dbReference type="PROSITE" id="PS51257">
    <property type="entry name" value="PROKAR_LIPOPROTEIN"/>
    <property type="match status" value="1"/>
</dbReference>
<dbReference type="RefSeq" id="WP_128943092.1">
    <property type="nucleotide sequence ID" value="NZ_RDRA01000083.1"/>
</dbReference>
<reference evidence="8 9" key="1">
    <citation type="submission" date="2018-10" db="EMBL/GenBank/DDBJ databases">
        <title>Bradyrhizobium sp. nov., isolated from effective nodules of peanut in China.</title>
        <authorList>
            <person name="Li Y."/>
        </authorList>
    </citation>
    <scope>NUCLEOTIDE SEQUENCE [LARGE SCALE GENOMIC DNA]</scope>
    <source>
        <strain evidence="8 9">CCBAU 51781</strain>
    </source>
</reference>
<dbReference type="Proteomes" id="UP000289946">
    <property type="component" value="Unassembled WGS sequence"/>
</dbReference>
<evidence type="ECO:0000259" key="7">
    <source>
        <dbReference type="PROSITE" id="PS00624"/>
    </source>
</evidence>
<dbReference type="PANTHER" id="PTHR11552">
    <property type="entry name" value="GLUCOSE-METHANOL-CHOLINE GMC OXIDOREDUCTASE"/>
    <property type="match status" value="1"/>
</dbReference>
<dbReference type="PANTHER" id="PTHR11552:SF147">
    <property type="entry name" value="CHOLINE DEHYDROGENASE, MITOCHONDRIAL"/>
    <property type="match status" value="1"/>
</dbReference>
<name>A0ABY0D8C9_9BRAD</name>
<dbReference type="InterPro" id="IPR012132">
    <property type="entry name" value="GMC_OxRdtase"/>
</dbReference>
<comment type="caution">
    <text evidence="8">The sequence shown here is derived from an EMBL/GenBank/DDBJ whole genome shotgun (WGS) entry which is preliminary data.</text>
</comment>
<dbReference type="PROSITE" id="PS00624">
    <property type="entry name" value="GMC_OXRED_2"/>
    <property type="match status" value="1"/>
</dbReference>
<organism evidence="8 9">
    <name type="scientific">Bradyrhizobium zhanjiangense</name>
    <dbReference type="NCBI Taxonomy" id="1325107"/>
    <lineage>
        <taxon>Bacteria</taxon>
        <taxon>Pseudomonadati</taxon>
        <taxon>Pseudomonadota</taxon>
        <taxon>Alphaproteobacteria</taxon>
        <taxon>Hyphomicrobiales</taxon>
        <taxon>Nitrobacteraceae</taxon>
        <taxon>Bradyrhizobium</taxon>
    </lineage>
</organism>
<dbReference type="PROSITE" id="PS00623">
    <property type="entry name" value="GMC_OXRED_1"/>
    <property type="match status" value="1"/>
</dbReference>
<evidence type="ECO:0000256" key="1">
    <source>
        <dbReference type="ARBA" id="ARBA00001974"/>
    </source>
</evidence>
<comment type="cofactor">
    <cofactor evidence="1">
        <name>FAD</name>
        <dbReference type="ChEBI" id="CHEBI:57692"/>
    </cofactor>
</comment>
<dbReference type="SUPFAM" id="SSF51905">
    <property type="entry name" value="FAD/NAD(P)-binding domain"/>
    <property type="match status" value="1"/>
</dbReference>
<evidence type="ECO:0000256" key="4">
    <source>
        <dbReference type="ARBA" id="ARBA00022827"/>
    </source>
</evidence>
<evidence type="ECO:0000256" key="2">
    <source>
        <dbReference type="ARBA" id="ARBA00010790"/>
    </source>
</evidence>
<feature type="domain" description="Glucose-methanol-choline oxidoreductase N-terminal" evidence="6">
    <location>
        <begin position="83"/>
        <end position="106"/>
    </location>
</feature>
<evidence type="ECO:0000256" key="3">
    <source>
        <dbReference type="ARBA" id="ARBA00022630"/>
    </source>
</evidence>
<dbReference type="Gene3D" id="3.50.50.60">
    <property type="entry name" value="FAD/NAD(P)-binding domain"/>
    <property type="match status" value="2"/>
</dbReference>
<dbReference type="EMBL" id="RDRA01000083">
    <property type="protein sequence ID" value="RXG83868.1"/>
    <property type="molecule type" value="Genomic_DNA"/>
</dbReference>
<evidence type="ECO:0000313" key="9">
    <source>
        <dbReference type="Proteomes" id="UP000289946"/>
    </source>
</evidence>
<evidence type="ECO:0000256" key="5">
    <source>
        <dbReference type="RuleBase" id="RU003968"/>
    </source>
</evidence>
<proteinExistence type="inferred from homology"/>
<protein>
    <recommendedName>
        <fullName evidence="6 7">Glucose-methanol-choline oxidoreductase N-terminal domain-containing protein</fullName>
    </recommendedName>
</protein>
<dbReference type="Pfam" id="PF00732">
    <property type="entry name" value="GMC_oxred_N"/>
    <property type="match status" value="1"/>
</dbReference>
<keyword evidence="9" id="KW-1185">Reference proteome</keyword>
<dbReference type="InterPro" id="IPR036188">
    <property type="entry name" value="FAD/NAD-bd_sf"/>
</dbReference>
<gene>
    <name evidence="8" type="ORF">EAS62_40030</name>
</gene>
<feature type="domain" description="Glucose-methanol-choline oxidoreductase N-terminal" evidence="7">
    <location>
        <begin position="255"/>
        <end position="269"/>
    </location>
</feature>
<sequence>MPERFTHVIIGAGSAGCVLASRLSEDPSNHVLLLEAGGEDWNPLLRIPIGTGKLLRRNGLHGWSLFTEPSEALGERREFWPRGRVIGGSSSINGMQYIRGCAADYDHWRDLGNVGWGYTDVLPYFLKSEGHASRRGPFHNQNGPLRVREGTWPNPLYSAFIRAGVEAGFEECEDFNGESQEGFGRYDFTIHKGRRWSVARAYLDEARRRPNLRVITRAHATRVLFEGRRAVGVEYRRFGTTIQAMADAEVILSAGSIHSPFLLLHSGIGDARTLTKFGIIPIAALPEVGRNLQDHPVIGLQYGCTQPLTLHSLVRVDRAALMSRPLRRRIERGVTDERAP</sequence>
<accession>A0ABY0D8C9</accession>
<evidence type="ECO:0000259" key="6">
    <source>
        <dbReference type="PROSITE" id="PS00623"/>
    </source>
</evidence>